<dbReference type="SUPFAM" id="SSF56281">
    <property type="entry name" value="Metallo-hydrolase/oxidoreductase"/>
    <property type="match status" value="1"/>
</dbReference>
<organism evidence="1 2">
    <name type="scientific">Acidihalobacter yilgarnensis</name>
    <dbReference type="NCBI Taxonomy" id="2819280"/>
    <lineage>
        <taxon>Bacteria</taxon>
        <taxon>Pseudomonadati</taxon>
        <taxon>Pseudomonadota</taxon>
        <taxon>Gammaproteobacteria</taxon>
        <taxon>Chromatiales</taxon>
        <taxon>Ectothiorhodospiraceae</taxon>
        <taxon>Acidihalobacter</taxon>
    </lineage>
</organism>
<reference evidence="2" key="1">
    <citation type="submission" date="2016-09" db="EMBL/GenBank/DDBJ databases">
        <title>Acidihalobacter prosperus F5.</title>
        <authorList>
            <person name="Khaleque H.N."/>
            <person name="Ramsay J.P."/>
            <person name="Kaksonen A.H."/>
            <person name="Boxall N.J."/>
            <person name="Watkin E.L.J."/>
        </authorList>
    </citation>
    <scope>NUCLEOTIDE SEQUENCE [LARGE SCALE GENOMIC DNA]</scope>
    <source>
        <strain evidence="2">F5</strain>
    </source>
</reference>
<name>A0A1D8IJM1_9GAMM</name>
<dbReference type="InterPro" id="IPR052159">
    <property type="entry name" value="Competence_DNA_uptake"/>
</dbReference>
<dbReference type="KEGG" id="aprs:BI364_00370"/>
<protein>
    <recommendedName>
        <fullName evidence="3">Metallo-beta-lactamase domain-containing protein</fullName>
    </recommendedName>
</protein>
<dbReference type="AlphaFoldDB" id="A0A1D8IJM1"/>
<keyword evidence="2" id="KW-1185">Reference proteome</keyword>
<evidence type="ECO:0008006" key="3">
    <source>
        <dbReference type="Google" id="ProtNLM"/>
    </source>
</evidence>
<dbReference type="PANTHER" id="PTHR30619">
    <property type="entry name" value="DNA INTERNALIZATION/COMPETENCE PROTEIN COMEC/REC2"/>
    <property type="match status" value="1"/>
</dbReference>
<dbReference type="EMBL" id="CP017415">
    <property type="protein sequence ID" value="AOU96679.1"/>
    <property type="molecule type" value="Genomic_DNA"/>
</dbReference>
<dbReference type="InterPro" id="IPR036866">
    <property type="entry name" value="RibonucZ/Hydroxyglut_hydro"/>
</dbReference>
<dbReference type="Proteomes" id="UP000095401">
    <property type="component" value="Chromosome"/>
</dbReference>
<evidence type="ECO:0000313" key="2">
    <source>
        <dbReference type="Proteomes" id="UP000095401"/>
    </source>
</evidence>
<dbReference type="RefSeq" id="WP_070077073.1">
    <property type="nucleotide sequence ID" value="NZ_CP017415.1"/>
</dbReference>
<dbReference type="PANTHER" id="PTHR30619:SF1">
    <property type="entry name" value="RECOMBINATION PROTEIN 2"/>
    <property type="match status" value="1"/>
</dbReference>
<dbReference type="Gene3D" id="3.60.15.10">
    <property type="entry name" value="Ribonuclease Z/Hydroxyacylglutathione hydrolase-like"/>
    <property type="match status" value="1"/>
</dbReference>
<gene>
    <name evidence="1" type="ORF">BI364_00370</name>
</gene>
<evidence type="ECO:0000313" key="1">
    <source>
        <dbReference type="EMBL" id="AOU96679.1"/>
    </source>
</evidence>
<proteinExistence type="predicted"/>
<sequence>MATIHFLNVKDGDCSIIEHNSGNKTVIDVCNARLLEPAVEAIMAATAKSTRGINGNFQQKQYPVNPINYLRDRGIRSIFRYIQTHPDMDHMDGIESLFNAFSPTNFWDTANTKEMLASSWQSSPYREADWKFYKGLRDNDPDDEPNRLTLYSGARGKYYNQESDGGGGGDGLRILAPTKEHVTKANEIDEDYNRCSYVVLYQTNGHRIVFGGDSHDETWDHILAHHKADVTNIDLLVAPHHGRKSGRSYEFLDTLTPTLTFFGNARSEHLAYGAWRSRGLSIVTNNQANCMVVDASTNPMTLYVTHEHFARSVNSNTFYSNFFKGWHVGPITESLIP</sequence>
<accession>A0A1D8IJM1</accession>